<feature type="compositionally biased region" description="Low complexity" evidence="1">
    <location>
        <begin position="47"/>
        <end position="68"/>
    </location>
</feature>
<keyword evidence="3" id="KW-1185">Reference proteome</keyword>
<protein>
    <recommendedName>
        <fullName evidence="4">BZIP transcription factor</fullName>
    </recommendedName>
</protein>
<comment type="caution">
    <text evidence="2">The sequence shown here is derived from an EMBL/GenBank/DDBJ whole genome shotgun (WGS) entry which is preliminary data.</text>
</comment>
<organism evidence="2 3">
    <name type="scientific">Aspergillus nanangensis</name>
    <dbReference type="NCBI Taxonomy" id="2582783"/>
    <lineage>
        <taxon>Eukaryota</taxon>
        <taxon>Fungi</taxon>
        <taxon>Dikarya</taxon>
        <taxon>Ascomycota</taxon>
        <taxon>Pezizomycotina</taxon>
        <taxon>Eurotiomycetes</taxon>
        <taxon>Eurotiomycetidae</taxon>
        <taxon>Eurotiales</taxon>
        <taxon>Aspergillaceae</taxon>
        <taxon>Aspergillus</taxon>
        <taxon>Aspergillus subgen. Circumdati</taxon>
    </lineage>
</organism>
<dbReference type="CDD" id="cd14688">
    <property type="entry name" value="bZIP_YAP"/>
    <property type="match status" value="1"/>
</dbReference>
<proteinExistence type="predicted"/>
<reference evidence="2" key="1">
    <citation type="journal article" date="2019" name="Beilstein J. Org. Chem.">
        <title>Nanangenines: drimane sesquiterpenoids as the dominant metabolite cohort of a novel Australian fungus, Aspergillus nanangensis.</title>
        <authorList>
            <person name="Lacey H.J."/>
            <person name="Gilchrist C.L.M."/>
            <person name="Crombie A."/>
            <person name="Kalaitzis J.A."/>
            <person name="Vuong D."/>
            <person name="Rutledge P.J."/>
            <person name="Turner P."/>
            <person name="Pitt J.I."/>
            <person name="Lacey E."/>
            <person name="Chooi Y.H."/>
            <person name="Piggott A.M."/>
        </authorList>
    </citation>
    <scope>NUCLEOTIDE SEQUENCE</scope>
    <source>
        <strain evidence="2">MST-FP2251</strain>
    </source>
</reference>
<dbReference type="Gene3D" id="1.20.5.170">
    <property type="match status" value="1"/>
</dbReference>
<gene>
    <name evidence="2" type="ORF">FE257_009868</name>
</gene>
<feature type="region of interest" description="Disordered" evidence="1">
    <location>
        <begin position="134"/>
        <end position="175"/>
    </location>
</feature>
<feature type="region of interest" description="Disordered" evidence="1">
    <location>
        <begin position="95"/>
        <end position="122"/>
    </location>
</feature>
<dbReference type="Proteomes" id="UP001194746">
    <property type="component" value="Unassembled WGS sequence"/>
</dbReference>
<feature type="region of interest" description="Disordered" evidence="1">
    <location>
        <begin position="41"/>
        <end position="68"/>
    </location>
</feature>
<dbReference type="EMBL" id="VCAU01000006">
    <property type="protein sequence ID" value="KAF9893700.1"/>
    <property type="molecule type" value="Genomic_DNA"/>
</dbReference>
<evidence type="ECO:0000313" key="2">
    <source>
        <dbReference type="EMBL" id="KAF9893700.1"/>
    </source>
</evidence>
<dbReference type="InterPro" id="IPR021833">
    <property type="entry name" value="DUF3425"/>
</dbReference>
<name>A0AAD4CVW9_ASPNN</name>
<dbReference type="Pfam" id="PF11905">
    <property type="entry name" value="DUF3425"/>
    <property type="match status" value="1"/>
</dbReference>
<evidence type="ECO:0000313" key="3">
    <source>
        <dbReference type="Proteomes" id="UP001194746"/>
    </source>
</evidence>
<dbReference type="AlphaFoldDB" id="A0AAD4CVW9"/>
<sequence length="382" mass="43405">MTEDHLLTPSEKKRLRDRRAQRVLREKRERQIKALEEKVEFCQAHHSSSSITPSDPSSSDNNNNNNNNNLRAQIHRLQAENQILVDRQSQLLQLTSSWTSHQSPSSSSPESTTTPSSSSIPIPIPITTVSQLLLDEPCSPSSPTKPIILTTTHNEPNNNNTYNNSSLSSPLPPQIPSWTLTPSEDTLDAAIAPATCPWLTRPDLIAACPDEPSPLDLLHGTRRNFLADAIHRSLRSHHCRDPEVLAMGYLVYYYSKWRVSPSRARYARLPEFMRPVLGQLQRPHPQCLDQIVWPQLRVNLIERVSRDRLVAVTELLGCCLKVRWKWGRDVLERDAGDVLRVKRSFVETFMEVDGWGITNEFIEEYPELLGGMDLGRIVYTIT</sequence>
<dbReference type="PANTHER" id="PTHR37012">
    <property type="entry name" value="B-ZIP TRANSCRIPTION FACTOR (EUROFUNG)-RELATED"/>
    <property type="match status" value="1"/>
</dbReference>
<feature type="region of interest" description="Disordered" evidence="1">
    <location>
        <begin position="1"/>
        <end position="20"/>
    </location>
</feature>
<dbReference type="PANTHER" id="PTHR37012:SF6">
    <property type="entry name" value="BZIP TRANSCRIPTION FACTOR"/>
    <property type="match status" value="1"/>
</dbReference>
<evidence type="ECO:0008006" key="4">
    <source>
        <dbReference type="Google" id="ProtNLM"/>
    </source>
</evidence>
<feature type="compositionally biased region" description="Low complexity" evidence="1">
    <location>
        <begin position="149"/>
        <end position="169"/>
    </location>
</feature>
<evidence type="ECO:0000256" key="1">
    <source>
        <dbReference type="SAM" id="MobiDB-lite"/>
    </source>
</evidence>
<accession>A0AAD4CVW9</accession>
<reference evidence="2" key="2">
    <citation type="submission" date="2020-02" db="EMBL/GenBank/DDBJ databases">
        <authorList>
            <person name="Gilchrist C.L.M."/>
            <person name="Chooi Y.-H."/>
        </authorList>
    </citation>
    <scope>NUCLEOTIDE SEQUENCE</scope>
    <source>
        <strain evidence="2">MST-FP2251</strain>
    </source>
</reference>